<dbReference type="Gene3D" id="1.20.1280.170">
    <property type="entry name" value="Exocyst complex component Exo70"/>
    <property type="match status" value="1"/>
</dbReference>
<dbReference type="Pfam" id="PF20669">
    <property type="entry name" value="Exo70_N"/>
    <property type="match status" value="1"/>
</dbReference>
<evidence type="ECO:0000256" key="2">
    <source>
        <dbReference type="ARBA" id="ARBA00022448"/>
    </source>
</evidence>
<dbReference type="PANTHER" id="PTHR12542">
    <property type="entry name" value="EXOCYST COMPLEX PROTEIN EXO70"/>
    <property type="match status" value="1"/>
</dbReference>
<evidence type="ECO:0000256" key="1">
    <source>
        <dbReference type="ARBA" id="ARBA00006756"/>
    </source>
</evidence>
<keyword evidence="7" id="KW-1185">Reference proteome</keyword>
<reference evidence="6" key="2">
    <citation type="submission" date="2020-08" db="EMBL/GenBank/DDBJ databases">
        <title>Plant Genome Project.</title>
        <authorList>
            <person name="Zhang R.-G."/>
        </authorList>
    </citation>
    <scope>NUCLEOTIDE SEQUENCE</scope>
    <source>
        <strain evidence="6">Huo1</strain>
        <tissue evidence="6">Leaf</tissue>
    </source>
</reference>
<evidence type="ECO:0000256" key="3">
    <source>
        <dbReference type="RuleBase" id="RU365026"/>
    </source>
</evidence>
<dbReference type="InterPro" id="IPR046364">
    <property type="entry name" value="Exo70_C"/>
</dbReference>
<comment type="function">
    <text evidence="3">Component of the exocyst complex.</text>
</comment>
<feature type="region of interest" description="Disordered" evidence="4">
    <location>
        <begin position="1"/>
        <end position="113"/>
    </location>
</feature>
<evidence type="ECO:0000313" key="6">
    <source>
        <dbReference type="EMBL" id="KAG6391874.1"/>
    </source>
</evidence>
<comment type="caution">
    <text evidence="6">The sequence shown here is derived from an EMBL/GenBank/DDBJ whole genome shotgun (WGS) entry which is preliminary data.</text>
</comment>
<feature type="domain" description="Exocyst complex subunit Exo70 C-terminal" evidence="5">
    <location>
        <begin position="318"/>
        <end position="669"/>
    </location>
</feature>
<feature type="compositionally biased region" description="Basic and acidic residues" evidence="4">
    <location>
        <begin position="1"/>
        <end position="52"/>
    </location>
</feature>
<dbReference type="GO" id="GO:0006887">
    <property type="term" value="P:exocytosis"/>
    <property type="evidence" value="ECO:0007669"/>
    <property type="project" value="UniProtKB-KW"/>
</dbReference>
<accession>A0A8X8Z5F3</accession>
<evidence type="ECO:0000259" key="5">
    <source>
        <dbReference type="Pfam" id="PF03081"/>
    </source>
</evidence>
<comment type="similarity">
    <text evidence="1 3">Belongs to the EXO70 family.</text>
</comment>
<gene>
    <name evidence="6" type="ORF">SASPL_149637</name>
</gene>
<evidence type="ECO:0000256" key="4">
    <source>
        <dbReference type="SAM" id="MobiDB-lite"/>
    </source>
</evidence>
<dbReference type="AlphaFoldDB" id="A0A8X8Z5F3"/>
<evidence type="ECO:0000313" key="7">
    <source>
        <dbReference type="Proteomes" id="UP000298416"/>
    </source>
</evidence>
<name>A0A8X8Z5F3_SALSN</name>
<dbReference type="EMBL" id="PNBA02000019">
    <property type="protein sequence ID" value="KAG6391874.1"/>
    <property type="molecule type" value="Genomic_DNA"/>
</dbReference>
<dbReference type="OrthoDB" id="1922221at2759"/>
<dbReference type="GO" id="GO:0015031">
    <property type="term" value="P:protein transport"/>
    <property type="evidence" value="ECO:0007669"/>
    <property type="project" value="UniProtKB-KW"/>
</dbReference>
<protein>
    <recommendedName>
        <fullName evidence="3">Exocyst subunit Exo70 family protein</fullName>
    </recommendedName>
</protein>
<dbReference type="SUPFAM" id="SSF74788">
    <property type="entry name" value="Cullin repeat-like"/>
    <property type="match status" value="1"/>
</dbReference>
<dbReference type="InterPro" id="IPR016159">
    <property type="entry name" value="Cullin_repeat-like_dom_sf"/>
</dbReference>
<feature type="compositionally biased region" description="Low complexity" evidence="4">
    <location>
        <begin position="55"/>
        <end position="64"/>
    </location>
</feature>
<organism evidence="6">
    <name type="scientific">Salvia splendens</name>
    <name type="common">Scarlet sage</name>
    <dbReference type="NCBI Taxonomy" id="180675"/>
    <lineage>
        <taxon>Eukaryota</taxon>
        <taxon>Viridiplantae</taxon>
        <taxon>Streptophyta</taxon>
        <taxon>Embryophyta</taxon>
        <taxon>Tracheophyta</taxon>
        <taxon>Spermatophyta</taxon>
        <taxon>Magnoliopsida</taxon>
        <taxon>eudicotyledons</taxon>
        <taxon>Gunneridae</taxon>
        <taxon>Pentapetalae</taxon>
        <taxon>asterids</taxon>
        <taxon>lamiids</taxon>
        <taxon>Lamiales</taxon>
        <taxon>Lamiaceae</taxon>
        <taxon>Nepetoideae</taxon>
        <taxon>Mentheae</taxon>
        <taxon>Salviinae</taxon>
        <taxon>Salvia</taxon>
        <taxon>Salvia subgen. Calosphace</taxon>
        <taxon>core Calosphace</taxon>
    </lineage>
</organism>
<proteinExistence type="inferred from homology"/>
<keyword evidence="2 3" id="KW-0813">Transport</keyword>
<reference evidence="6" key="1">
    <citation type="submission" date="2018-01" db="EMBL/GenBank/DDBJ databases">
        <authorList>
            <person name="Mao J.F."/>
        </authorList>
    </citation>
    <scope>NUCLEOTIDE SEQUENCE</scope>
    <source>
        <strain evidence="6">Huo1</strain>
        <tissue evidence="6">Leaf</tissue>
    </source>
</reference>
<sequence>MDSDKDKPESSDNPKPENDSEEGKAEIDGAESKSTDEEKPAETAGEENKEGGEGVEAAAAAVESEANKEGEEDPPPPPSALNIDKLSQEVDGYLATLSAPKPESGGESSLPQDVPNFVKQFSLMVEARVADYDSSSESVKWGSVPEEESASFLDAITRLSSLSTALLAYSAQPNIARSINRISAVIERAMSYVEEEFKDLLDEYRFPDSNPPQNGDEGATGEIAPPLEEEVASEQHAPPSSREDNIFPGYEDEVLSNLIRLSKLMTATGYDTECREAYFVARRAALDAALHKLGFEKHSIDDVHKMQWEILEREIISWIGIFKHCPSLLVSEGSLTRAVFPDRPAMSGHLHLALAQCVSATVLNFAGAVSLTKSSSEKLFKFLDMYEALRDVLPALGGEDVPQDWRNDLNTESNIIRCRLGEAITSMFSELETSIRTDAGKTPVPGGAIHPLTRYTMNYIKLACEYKETLEHIFKERHHGEESGSGSNSSPFAAHMIKIMELLDENMEAKSKLYKDHALGAIFLMNNGRYVLQKVRGSSEISSLIGDVYSRKKSSDLRQYHKVYQRETWGKLLSYLHPDGLTSHGKVSKPVLKERFKNFNAMFDEIRRTQTTWVVCDEQLQSELRVSISNMVVPAYRSFLGRYNQVFTAGRQTEKYVKYQGEDVENSIEELFDGKK</sequence>
<dbReference type="Proteomes" id="UP000298416">
    <property type="component" value="Unassembled WGS sequence"/>
</dbReference>
<dbReference type="GO" id="GO:0000145">
    <property type="term" value="C:exocyst"/>
    <property type="evidence" value="ECO:0007669"/>
    <property type="project" value="InterPro"/>
</dbReference>
<dbReference type="Pfam" id="PF03081">
    <property type="entry name" value="Exo70_C"/>
    <property type="match status" value="1"/>
</dbReference>
<dbReference type="PANTHER" id="PTHR12542:SF127">
    <property type="entry name" value="EXOCYST COMPLEX COMPONENT EXO70C1"/>
    <property type="match status" value="1"/>
</dbReference>
<keyword evidence="3" id="KW-0653">Protein transport</keyword>
<dbReference type="GO" id="GO:0005546">
    <property type="term" value="F:phosphatidylinositol-4,5-bisphosphate binding"/>
    <property type="evidence" value="ECO:0007669"/>
    <property type="project" value="InterPro"/>
</dbReference>
<keyword evidence="3" id="KW-0268">Exocytosis</keyword>
<dbReference type="InterPro" id="IPR004140">
    <property type="entry name" value="Exo70"/>
</dbReference>